<evidence type="ECO:0000259" key="1">
    <source>
        <dbReference type="Pfam" id="PF14040"/>
    </source>
</evidence>
<accession>A0ABW1D8Y4</accession>
<proteinExistence type="predicted"/>
<reference evidence="3" key="1">
    <citation type="journal article" date="2019" name="Int. J. Syst. Evol. Microbiol.">
        <title>The Global Catalogue of Microorganisms (GCM) 10K type strain sequencing project: providing services to taxonomists for standard genome sequencing and annotation.</title>
        <authorList>
            <consortium name="The Broad Institute Genomics Platform"/>
            <consortium name="The Broad Institute Genome Sequencing Center for Infectious Disease"/>
            <person name="Wu L."/>
            <person name="Ma J."/>
        </authorList>
    </citation>
    <scope>NUCLEOTIDE SEQUENCE [LARGE SCALE GENOMIC DNA]</scope>
    <source>
        <strain evidence="3">CCUG 53903</strain>
    </source>
</reference>
<evidence type="ECO:0000313" key="2">
    <source>
        <dbReference type="EMBL" id="MFC5833298.1"/>
    </source>
</evidence>
<dbReference type="Pfam" id="PF14040">
    <property type="entry name" value="DNase_NucA_NucB"/>
    <property type="match status" value="1"/>
</dbReference>
<protein>
    <submittedName>
        <fullName evidence="2">NucA/NucB deoxyribonuclease domain-containing protein</fullName>
    </submittedName>
</protein>
<dbReference type="InterPro" id="IPR029476">
    <property type="entry name" value="DNase_NucA_NucB"/>
</dbReference>
<name>A0ABW1D8Y4_9ACTN</name>
<comment type="caution">
    <text evidence="2">The sequence shown here is derived from an EMBL/GenBank/DDBJ whole genome shotgun (WGS) entry which is preliminary data.</text>
</comment>
<feature type="domain" description="Deoxyribonuclease NucA/NucB" evidence="1">
    <location>
        <begin position="87"/>
        <end position="142"/>
    </location>
</feature>
<dbReference type="Proteomes" id="UP001596058">
    <property type="component" value="Unassembled WGS sequence"/>
</dbReference>
<gene>
    <name evidence="2" type="ORF">ACFPZ3_56410</name>
</gene>
<evidence type="ECO:0000313" key="3">
    <source>
        <dbReference type="Proteomes" id="UP001596058"/>
    </source>
</evidence>
<dbReference type="EMBL" id="JBHSPA010000091">
    <property type="protein sequence ID" value="MFC5833298.1"/>
    <property type="molecule type" value="Genomic_DNA"/>
</dbReference>
<dbReference type="RefSeq" id="WP_379522724.1">
    <property type="nucleotide sequence ID" value="NZ_JBHSPA010000091.1"/>
</dbReference>
<sequence length="146" mass="16327">MIPPADRVLRGRPGTPVVLRGSFQKSDVHTGGCLNHYASRIFVMSKKRDTRLPEVIQHIEEALDPAKNAATFPPLRDGHDWDEPSYPPCDEFPFASTIQGAANADGHFSVHAVNHQQNIDQGHVLRSFYAHYRVGGDNQFWVSIEP</sequence>
<keyword evidence="3" id="KW-1185">Reference proteome</keyword>
<organism evidence="2 3">
    <name type="scientific">Nonomuraea insulae</name>
    <dbReference type="NCBI Taxonomy" id="1616787"/>
    <lineage>
        <taxon>Bacteria</taxon>
        <taxon>Bacillati</taxon>
        <taxon>Actinomycetota</taxon>
        <taxon>Actinomycetes</taxon>
        <taxon>Streptosporangiales</taxon>
        <taxon>Streptosporangiaceae</taxon>
        <taxon>Nonomuraea</taxon>
    </lineage>
</organism>